<dbReference type="PANTHER" id="PTHR22936">
    <property type="entry name" value="RHOMBOID-RELATED"/>
    <property type="match status" value="1"/>
</dbReference>
<feature type="transmembrane region" description="Helical" evidence="8">
    <location>
        <begin position="311"/>
        <end position="329"/>
    </location>
</feature>
<keyword evidence="2 10" id="KW-0645">Protease</keyword>
<evidence type="ECO:0000256" key="2">
    <source>
        <dbReference type="ARBA" id="ARBA00022670"/>
    </source>
</evidence>
<dbReference type="InterPro" id="IPR022764">
    <property type="entry name" value="Peptidase_S54_rhomboid_dom"/>
</dbReference>
<dbReference type="InterPro" id="IPR035952">
    <property type="entry name" value="Rhomboid-like_sf"/>
</dbReference>
<evidence type="ECO:0000256" key="6">
    <source>
        <dbReference type="ARBA" id="ARBA00022989"/>
    </source>
</evidence>
<dbReference type="InterPro" id="IPR002610">
    <property type="entry name" value="Peptidase_S54_rhomboid-like"/>
</dbReference>
<feature type="transmembrane region" description="Helical" evidence="8">
    <location>
        <begin position="341"/>
        <end position="359"/>
    </location>
</feature>
<feature type="transmembrane region" description="Helical" evidence="8">
    <location>
        <begin position="285"/>
        <end position="305"/>
    </location>
</feature>
<dbReference type="Proteomes" id="UP001371305">
    <property type="component" value="Unassembled WGS sequence"/>
</dbReference>
<evidence type="ECO:0000256" key="1">
    <source>
        <dbReference type="ARBA" id="ARBA00004141"/>
    </source>
</evidence>
<feature type="transmembrane region" description="Helical" evidence="8">
    <location>
        <begin position="179"/>
        <end position="199"/>
    </location>
</feature>
<evidence type="ECO:0000313" key="10">
    <source>
        <dbReference type="EMBL" id="MEK7953438.1"/>
    </source>
</evidence>
<evidence type="ECO:0000256" key="7">
    <source>
        <dbReference type="ARBA" id="ARBA00023136"/>
    </source>
</evidence>
<dbReference type="Gene3D" id="1.20.1540.10">
    <property type="entry name" value="Rhomboid-like"/>
    <property type="match status" value="1"/>
</dbReference>
<keyword evidence="3 8" id="KW-0812">Transmembrane</keyword>
<evidence type="ECO:0000256" key="3">
    <source>
        <dbReference type="ARBA" id="ARBA00022692"/>
    </source>
</evidence>
<organism evidence="10 11">
    <name type="scientific">Luteolibacter soli</name>
    <dbReference type="NCBI Taxonomy" id="3135280"/>
    <lineage>
        <taxon>Bacteria</taxon>
        <taxon>Pseudomonadati</taxon>
        <taxon>Verrucomicrobiota</taxon>
        <taxon>Verrucomicrobiia</taxon>
        <taxon>Verrucomicrobiales</taxon>
        <taxon>Verrucomicrobiaceae</taxon>
        <taxon>Luteolibacter</taxon>
    </lineage>
</organism>
<feature type="transmembrane region" description="Helical" evidence="8">
    <location>
        <begin position="365"/>
        <end position="383"/>
    </location>
</feature>
<protein>
    <submittedName>
        <fullName evidence="10">Rhomboid family intramembrane serine protease</fullName>
        <ecNumber evidence="10">3.4.21.-</ecNumber>
    </submittedName>
</protein>
<keyword evidence="5" id="KW-0720">Serine protease</keyword>
<gene>
    <name evidence="10" type="ORF">WKV53_23185</name>
</gene>
<keyword evidence="6 8" id="KW-1133">Transmembrane helix</keyword>
<comment type="subcellular location">
    <subcellularLocation>
        <location evidence="1">Membrane</location>
        <topology evidence="1">Multi-pass membrane protein</topology>
    </subcellularLocation>
</comment>
<evidence type="ECO:0000259" key="9">
    <source>
        <dbReference type="Pfam" id="PF01694"/>
    </source>
</evidence>
<proteinExistence type="predicted"/>
<sequence length="418" mass="46505">MTPDAELPVWAREDAFPEAGPGWGWVDRKGRRMQVDGFEELARAIVEDAGARVDLVWTPEARGYVLPEEIPELHSALRESRIRWARWEIEEGKRQMTMFGGFFAVMVLWSFFTTGRILASGSVGLALILFFILGFLPWYQGHKRLKRAKRWAAGEMAADAQVLRFETWLAIQKAPVTRLVFWLMAVVGIVQFLAELQFYNARHGLEGARALLGVWNYVLSFGSFDTFGITIAKAGLTKHDGVVTEWWRLLTAPFLHGHWLHWLMNASAMVYLGKRVECFARWPHMVMVLLLSMWIGGEASARFLAMKSVGISGGLMGLLGFLLVFESMHRRLVPESARKRLLAGIVMTGVLGYVFRHFIDNACHAGGLIAGMVYAAVVFPRSSSTHRPGTTSPDLVLGGAALGLLVASALLACVKMLG</sequence>
<dbReference type="EC" id="3.4.21.-" evidence="10"/>
<keyword evidence="7 8" id="KW-0472">Membrane</keyword>
<comment type="caution">
    <text evidence="10">The sequence shown here is derived from an EMBL/GenBank/DDBJ whole genome shotgun (WGS) entry which is preliminary data.</text>
</comment>
<dbReference type="EMBL" id="JBBUKT010000011">
    <property type="protein sequence ID" value="MEK7953438.1"/>
    <property type="molecule type" value="Genomic_DNA"/>
</dbReference>
<dbReference type="SUPFAM" id="SSF144091">
    <property type="entry name" value="Rhomboid-like"/>
    <property type="match status" value="1"/>
</dbReference>
<dbReference type="Pfam" id="PF01694">
    <property type="entry name" value="Rhomboid"/>
    <property type="match status" value="1"/>
</dbReference>
<evidence type="ECO:0000256" key="8">
    <source>
        <dbReference type="SAM" id="Phobius"/>
    </source>
</evidence>
<keyword evidence="4 10" id="KW-0378">Hydrolase</keyword>
<keyword evidence="11" id="KW-1185">Reference proteome</keyword>
<dbReference type="GO" id="GO:0006508">
    <property type="term" value="P:proteolysis"/>
    <property type="evidence" value="ECO:0007669"/>
    <property type="project" value="UniProtKB-KW"/>
</dbReference>
<evidence type="ECO:0000256" key="5">
    <source>
        <dbReference type="ARBA" id="ARBA00022825"/>
    </source>
</evidence>
<feature type="domain" description="Peptidase S54 rhomboid" evidence="9">
    <location>
        <begin position="244"/>
        <end position="380"/>
    </location>
</feature>
<reference evidence="10 11" key="1">
    <citation type="submission" date="2024-04" db="EMBL/GenBank/DDBJ databases">
        <title>Luteolibacter sp. isolated from soil.</title>
        <authorList>
            <person name="An J."/>
        </authorList>
    </citation>
    <scope>NUCLEOTIDE SEQUENCE [LARGE SCALE GENOMIC DNA]</scope>
    <source>
        <strain evidence="10 11">Y139</strain>
    </source>
</reference>
<evidence type="ECO:0000256" key="4">
    <source>
        <dbReference type="ARBA" id="ARBA00022801"/>
    </source>
</evidence>
<feature type="transmembrane region" description="Helical" evidence="8">
    <location>
        <begin position="118"/>
        <end position="139"/>
    </location>
</feature>
<dbReference type="RefSeq" id="WP_341407202.1">
    <property type="nucleotide sequence ID" value="NZ_JBBUKT010000011.1"/>
</dbReference>
<dbReference type="GO" id="GO:0008233">
    <property type="term" value="F:peptidase activity"/>
    <property type="evidence" value="ECO:0007669"/>
    <property type="project" value="UniProtKB-KW"/>
</dbReference>
<dbReference type="PANTHER" id="PTHR22936:SF69">
    <property type="entry name" value="RHOMBOID-LIKE PROTEIN"/>
    <property type="match status" value="1"/>
</dbReference>
<feature type="transmembrane region" description="Helical" evidence="8">
    <location>
        <begin position="96"/>
        <end position="112"/>
    </location>
</feature>
<name>A0ABU9B0X4_9BACT</name>
<feature type="transmembrane region" description="Helical" evidence="8">
    <location>
        <begin position="395"/>
        <end position="417"/>
    </location>
</feature>
<accession>A0ABU9B0X4</accession>
<evidence type="ECO:0000313" key="11">
    <source>
        <dbReference type="Proteomes" id="UP001371305"/>
    </source>
</evidence>